<dbReference type="PANTHER" id="PTHR31488">
    <property type="entry name" value="DPY-19-LIKE 1, LIKE (H. SAPIENS)"/>
    <property type="match status" value="1"/>
</dbReference>
<organism evidence="9 10">
    <name type="scientific">Plasmodium falciparum (isolate NF54)</name>
    <dbReference type="NCBI Taxonomy" id="5843"/>
    <lineage>
        <taxon>Eukaryota</taxon>
        <taxon>Sar</taxon>
        <taxon>Alveolata</taxon>
        <taxon>Apicomplexa</taxon>
        <taxon>Aconoidasida</taxon>
        <taxon>Haemosporida</taxon>
        <taxon>Plasmodiidae</taxon>
        <taxon>Plasmodium</taxon>
        <taxon>Plasmodium (Laverania)</taxon>
    </lineage>
</organism>
<keyword evidence="5 8" id="KW-0812">Transmembrane</keyword>
<keyword evidence="6 8" id="KW-1133">Transmembrane helix</keyword>
<name>W7JWP2_PLAFO</name>
<sequence>MKKNKISLFIISSLVCAFVTLTFYKRYRYGFDRNYVEQKLSLYSEESFYFSFYNDIVKSNTFGEGINYLLKDNRSEYPDTINAIKRFNIYPEIILGALWKGLNLESYILTPYNFYVYAVIFLQAASVSVLFFFSVYIGLDKIKKKNKNKHI</sequence>
<dbReference type="GO" id="GO:0005637">
    <property type="term" value="C:nuclear inner membrane"/>
    <property type="evidence" value="ECO:0007669"/>
    <property type="project" value="TreeGrafter"/>
</dbReference>
<keyword evidence="10" id="KW-1185">Reference proteome</keyword>
<comment type="subcellular location">
    <subcellularLocation>
        <location evidence="1">Membrane</location>
        <topology evidence="1">Multi-pass membrane protein</topology>
    </subcellularLocation>
</comment>
<evidence type="ECO:0000256" key="8">
    <source>
        <dbReference type="SAM" id="Phobius"/>
    </source>
</evidence>
<dbReference type="AlphaFoldDB" id="W7JWP2"/>
<dbReference type="GO" id="GO:0000030">
    <property type="term" value="F:mannosyltransferase activity"/>
    <property type="evidence" value="ECO:0007669"/>
    <property type="project" value="TreeGrafter"/>
</dbReference>
<dbReference type="EMBL" id="KI928273">
    <property type="protein sequence ID" value="EWC89041.1"/>
    <property type="molecule type" value="Genomic_DNA"/>
</dbReference>
<accession>W7JWP2</accession>
<keyword evidence="7 8" id="KW-0472">Membrane</keyword>
<evidence type="ECO:0000256" key="5">
    <source>
        <dbReference type="ARBA" id="ARBA00022692"/>
    </source>
</evidence>
<dbReference type="Proteomes" id="UP000030673">
    <property type="component" value="Unassembled WGS sequence"/>
</dbReference>
<feature type="transmembrane region" description="Helical" evidence="8">
    <location>
        <begin position="114"/>
        <end position="139"/>
    </location>
</feature>
<evidence type="ECO:0000256" key="7">
    <source>
        <dbReference type="ARBA" id="ARBA00023136"/>
    </source>
</evidence>
<feature type="transmembrane region" description="Helical" evidence="8">
    <location>
        <begin position="6"/>
        <end position="24"/>
    </location>
</feature>
<evidence type="ECO:0000256" key="3">
    <source>
        <dbReference type="ARBA" id="ARBA00022676"/>
    </source>
</evidence>
<evidence type="ECO:0000256" key="1">
    <source>
        <dbReference type="ARBA" id="ARBA00004141"/>
    </source>
</evidence>
<dbReference type="InterPro" id="IPR018732">
    <property type="entry name" value="Dpy-19/Dpy-19-like"/>
</dbReference>
<proteinExistence type="inferred from homology"/>
<keyword evidence="4" id="KW-0808">Transferase</keyword>
<evidence type="ECO:0000256" key="2">
    <source>
        <dbReference type="ARBA" id="ARBA00008744"/>
    </source>
</evidence>
<comment type="similarity">
    <text evidence="2">Belongs to the dpy-19 family.</text>
</comment>
<protein>
    <submittedName>
        <fullName evidence="9">Uncharacterized protein</fullName>
    </submittedName>
</protein>
<reference evidence="9 10" key="1">
    <citation type="submission" date="2013-02" db="EMBL/GenBank/DDBJ databases">
        <title>The Genome Sequence of Plasmodium falciparum NF54.</title>
        <authorList>
            <consortium name="The Broad Institute Genome Sequencing Platform"/>
            <consortium name="The Broad Institute Genome Sequencing Center for Infectious Disease"/>
            <person name="Neafsey D."/>
            <person name="Cheeseman I."/>
            <person name="Volkman S."/>
            <person name="Adams J."/>
            <person name="Walker B."/>
            <person name="Young S.K."/>
            <person name="Zeng Q."/>
            <person name="Gargeya S."/>
            <person name="Fitzgerald M."/>
            <person name="Haas B."/>
            <person name="Abouelleil A."/>
            <person name="Alvarado L."/>
            <person name="Arachchi H.M."/>
            <person name="Berlin A.M."/>
            <person name="Chapman S.B."/>
            <person name="Dewar J."/>
            <person name="Goldberg J."/>
            <person name="Griggs A."/>
            <person name="Gujja S."/>
            <person name="Hansen M."/>
            <person name="Howarth C."/>
            <person name="Imamovic A."/>
            <person name="Larimer J."/>
            <person name="McCowan C."/>
            <person name="Murphy C."/>
            <person name="Neiman D."/>
            <person name="Pearson M."/>
            <person name="Priest M."/>
            <person name="Roberts A."/>
            <person name="Saif S."/>
            <person name="Shea T."/>
            <person name="Sisk P."/>
            <person name="Sykes S."/>
            <person name="Wortman J."/>
            <person name="Nusbaum C."/>
            <person name="Birren B."/>
        </authorList>
    </citation>
    <scope>NUCLEOTIDE SEQUENCE [LARGE SCALE GENOMIC DNA]</scope>
    <source>
        <strain evidence="9 10">NF54</strain>
    </source>
</reference>
<dbReference type="PANTHER" id="PTHR31488:SF1">
    <property type="entry name" value="C-MANNOSYLTRANSFERASE DPY19L1"/>
    <property type="match status" value="1"/>
</dbReference>
<keyword evidence="3" id="KW-0328">Glycosyltransferase</keyword>
<evidence type="ECO:0000313" key="9">
    <source>
        <dbReference type="EMBL" id="EWC89041.1"/>
    </source>
</evidence>
<evidence type="ECO:0000313" key="10">
    <source>
        <dbReference type="Proteomes" id="UP000030673"/>
    </source>
</evidence>
<evidence type="ECO:0000256" key="4">
    <source>
        <dbReference type="ARBA" id="ARBA00022679"/>
    </source>
</evidence>
<gene>
    <name evidence="9" type="ORF">PFNF54_02163</name>
</gene>
<evidence type="ECO:0000256" key="6">
    <source>
        <dbReference type="ARBA" id="ARBA00022989"/>
    </source>
</evidence>
<dbReference type="Pfam" id="PF10034">
    <property type="entry name" value="Dpy19"/>
    <property type="match status" value="1"/>
</dbReference>